<dbReference type="EMBL" id="JZWV01000970">
    <property type="protein sequence ID" value="KJY26221.1"/>
    <property type="molecule type" value="Genomic_DNA"/>
</dbReference>
<dbReference type="RefSeq" id="WP_045950876.1">
    <property type="nucleotide sequence ID" value="NZ_JZWV01000970.1"/>
</dbReference>
<feature type="non-terminal residue" evidence="3">
    <location>
        <position position="71"/>
    </location>
</feature>
<dbReference type="Proteomes" id="UP000033551">
    <property type="component" value="Unassembled WGS sequence"/>
</dbReference>
<keyword evidence="4" id="KW-1185">Reference proteome</keyword>
<dbReference type="AlphaFoldDB" id="A0A0F4IZW6"/>
<evidence type="ECO:0000256" key="1">
    <source>
        <dbReference type="SAM" id="MobiDB-lite"/>
    </source>
</evidence>
<name>A0A0F4IZW6_9ACTN</name>
<evidence type="ECO:0000313" key="4">
    <source>
        <dbReference type="Proteomes" id="UP000033551"/>
    </source>
</evidence>
<dbReference type="Gene3D" id="3.40.50.720">
    <property type="entry name" value="NAD(P)-binding Rossmann-like Domain"/>
    <property type="match status" value="1"/>
</dbReference>
<feature type="region of interest" description="Disordered" evidence="1">
    <location>
        <begin position="1"/>
        <end position="26"/>
    </location>
</feature>
<evidence type="ECO:0000313" key="3">
    <source>
        <dbReference type="EMBL" id="KJY26221.1"/>
    </source>
</evidence>
<feature type="domain" description="Gfo/Idh/MocA-like oxidoreductase N-terminal" evidence="2">
    <location>
        <begin position="18"/>
        <end position="70"/>
    </location>
</feature>
<gene>
    <name evidence="3" type="ORF">VR44_30650</name>
</gene>
<dbReference type="PATRIC" id="fig|68223.7.peg.2584"/>
<reference evidence="3 4" key="1">
    <citation type="submission" date="2015-02" db="EMBL/GenBank/DDBJ databases">
        <authorList>
            <person name="Ju K.-S."/>
            <person name="Doroghazi J.R."/>
            <person name="Metcalf W."/>
        </authorList>
    </citation>
    <scope>NUCLEOTIDE SEQUENCE [LARGE SCALE GENOMIC DNA]</scope>
    <source>
        <strain evidence="3 4">NRRL ISP-5550</strain>
    </source>
</reference>
<dbReference type="InterPro" id="IPR000683">
    <property type="entry name" value="Gfo/Idh/MocA-like_OxRdtase_N"/>
</dbReference>
<dbReference type="GO" id="GO:0000166">
    <property type="term" value="F:nucleotide binding"/>
    <property type="evidence" value="ECO:0007669"/>
    <property type="project" value="InterPro"/>
</dbReference>
<evidence type="ECO:0000259" key="2">
    <source>
        <dbReference type="Pfam" id="PF01408"/>
    </source>
</evidence>
<organism evidence="3 4">
    <name type="scientific">Streptomyces katrae</name>
    <dbReference type="NCBI Taxonomy" id="68223"/>
    <lineage>
        <taxon>Bacteria</taxon>
        <taxon>Bacillati</taxon>
        <taxon>Actinomycetota</taxon>
        <taxon>Actinomycetes</taxon>
        <taxon>Kitasatosporales</taxon>
        <taxon>Streptomycetaceae</taxon>
        <taxon>Streptomyces</taxon>
    </lineage>
</organism>
<comment type="caution">
    <text evidence="3">The sequence shown here is derived from an EMBL/GenBank/DDBJ whole genome shotgun (WGS) entry which is preliminary data.</text>
</comment>
<accession>A0A0F4IZW6</accession>
<proteinExistence type="predicted"/>
<dbReference type="Pfam" id="PF01408">
    <property type="entry name" value="GFO_IDH_MocA"/>
    <property type="match status" value="1"/>
</dbReference>
<dbReference type="InterPro" id="IPR036291">
    <property type="entry name" value="NAD(P)-bd_dom_sf"/>
</dbReference>
<protein>
    <submittedName>
        <fullName evidence="3">Oxidoreductase</fullName>
    </submittedName>
</protein>
<dbReference type="SUPFAM" id="SSF51735">
    <property type="entry name" value="NAD(P)-binding Rossmann-fold domains"/>
    <property type="match status" value="1"/>
</dbReference>
<sequence>MNSSGEGSAWTPGRPRPRVGLLGTGPWARRTHAPALAAHAGSDFTGVWGRRPEAAAELAGAYGVKVYEDPD</sequence>